<reference evidence="9" key="2">
    <citation type="submission" date="2025-08" db="UniProtKB">
        <authorList>
            <consortium name="Ensembl"/>
        </authorList>
    </citation>
    <scope>IDENTIFICATION</scope>
</reference>
<feature type="transmembrane region" description="Helical" evidence="6">
    <location>
        <begin position="56"/>
        <end position="74"/>
    </location>
</feature>
<feature type="transmembrane region" description="Helical" evidence="6">
    <location>
        <begin position="1077"/>
        <end position="1102"/>
    </location>
</feature>
<evidence type="ECO:0000259" key="8">
    <source>
        <dbReference type="Pfam" id="PF05041"/>
    </source>
</evidence>
<keyword evidence="4 6" id="KW-1133">Transmembrane helix</keyword>
<dbReference type="Proteomes" id="UP000314980">
    <property type="component" value="Unassembled WGS sequence"/>
</dbReference>
<gene>
    <name evidence="9" type="primary">PCNX1</name>
    <name evidence="9" type="synonym">pcnx1</name>
</gene>
<protein>
    <recommendedName>
        <fullName evidence="6">Pecanex-like protein</fullName>
    </recommendedName>
</protein>
<feature type="compositionally biased region" description="Basic and acidic residues" evidence="7">
    <location>
        <begin position="388"/>
        <end position="397"/>
    </location>
</feature>
<feature type="region of interest" description="Disordered" evidence="7">
    <location>
        <begin position="2016"/>
        <end position="2110"/>
    </location>
</feature>
<evidence type="ECO:0000313" key="9">
    <source>
        <dbReference type="Ensembl" id="ENSLCAP00010049136.1"/>
    </source>
</evidence>
<reference evidence="10" key="1">
    <citation type="submission" date="2015-09" db="EMBL/GenBank/DDBJ databases">
        <authorList>
            <person name="Sai Rama Sridatta P."/>
        </authorList>
    </citation>
    <scope>NUCLEOTIDE SEQUENCE [LARGE SCALE GENOMIC DNA]</scope>
</reference>
<feature type="compositionally biased region" description="Polar residues" evidence="7">
    <location>
        <begin position="696"/>
        <end position="707"/>
    </location>
</feature>
<evidence type="ECO:0000256" key="2">
    <source>
        <dbReference type="ARBA" id="ARBA00010170"/>
    </source>
</evidence>
<feature type="compositionally biased region" description="Polar residues" evidence="7">
    <location>
        <begin position="247"/>
        <end position="259"/>
    </location>
</feature>
<dbReference type="GO" id="GO:0016020">
    <property type="term" value="C:membrane"/>
    <property type="evidence" value="ECO:0007669"/>
    <property type="project" value="UniProtKB-SubCell"/>
</dbReference>
<feature type="compositionally biased region" description="Low complexity" evidence="7">
    <location>
        <begin position="593"/>
        <end position="615"/>
    </location>
</feature>
<evidence type="ECO:0000313" key="10">
    <source>
        <dbReference type="Proteomes" id="UP000314980"/>
    </source>
</evidence>
<dbReference type="InterPro" id="IPR007735">
    <property type="entry name" value="Pecanex_C"/>
</dbReference>
<feature type="region of interest" description="Disordered" evidence="7">
    <location>
        <begin position="562"/>
        <end position="674"/>
    </location>
</feature>
<feature type="region of interest" description="Disordered" evidence="7">
    <location>
        <begin position="315"/>
        <end position="525"/>
    </location>
</feature>
<feature type="region of interest" description="Disordered" evidence="7">
    <location>
        <begin position="247"/>
        <end position="280"/>
    </location>
</feature>
<feature type="transmembrane region" description="Helical" evidence="6">
    <location>
        <begin position="1150"/>
        <end position="1170"/>
    </location>
</feature>
<comment type="similarity">
    <text evidence="2 6">Belongs to the pecanex family.</text>
</comment>
<organism evidence="9 10">
    <name type="scientific">Lates calcarifer</name>
    <name type="common">Barramundi</name>
    <name type="synonym">Holocentrus calcarifer</name>
    <dbReference type="NCBI Taxonomy" id="8187"/>
    <lineage>
        <taxon>Eukaryota</taxon>
        <taxon>Metazoa</taxon>
        <taxon>Chordata</taxon>
        <taxon>Craniata</taxon>
        <taxon>Vertebrata</taxon>
        <taxon>Euteleostomi</taxon>
        <taxon>Actinopterygii</taxon>
        <taxon>Neopterygii</taxon>
        <taxon>Teleostei</taxon>
        <taxon>Neoteleostei</taxon>
        <taxon>Acanthomorphata</taxon>
        <taxon>Carangaria</taxon>
        <taxon>Carangaria incertae sedis</taxon>
        <taxon>Centropomidae</taxon>
        <taxon>Lates</taxon>
    </lineage>
</organism>
<dbReference type="Pfam" id="PF05041">
    <property type="entry name" value="Pecanex_C"/>
    <property type="match status" value="1"/>
</dbReference>
<dbReference type="PANTHER" id="PTHR12372">
    <property type="entry name" value="PECANEX"/>
    <property type="match status" value="1"/>
</dbReference>
<feature type="compositionally biased region" description="Low complexity" evidence="7">
    <location>
        <begin position="2024"/>
        <end position="2033"/>
    </location>
</feature>
<keyword evidence="3 6" id="KW-0812">Transmembrane</keyword>
<feature type="compositionally biased region" description="Gly residues" evidence="7">
    <location>
        <begin position="100"/>
        <end position="110"/>
    </location>
</feature>
<feature type="transmembrane region" description="Helical" evidence="6">
    <location>
        <begin position="1027"/>
        <end position="1043"/>
    </location>
</feature>
<feature type="transmembrane region" description="Helical" evidence="6">
    <location>
        <begin position="961"/>
        <end position="983"/>
    </location>
</feature>
<dbReference type="GeneTree" id="ENSGT00940000157417"/>
<evidence type="ECO:0000256" key="7">
    <source>
        <dbReference type="SAM" id="MobiDB-lite"/>
    </source>
</evidence>
<name>A0A4W6FD22_LATCA</name>
<proteinExistence type="inferred from homology"/>
<feature type="domain" description="Pecanex C-terminal" evidence="8">
    <location>
        <begin position="1741"/>
        <end position="1966"/>
    </location>
</feature>
<feature type="compositionally biased region" description="Gly residues" evidence="7">
    <location>
        <begin position="319"/>
        <end position="332"/>
    </location>
</feature>
<keyword evidence="5 6" id="KW-0472">Membrane</keyword>
<evidence type="ECO:0000256" key="6">
    <source>
        <dbReference type="RuleBase" id="RU367089"/>
    </source>
</evidence>
<feature type="region of interest" description="Disordered" evidence="7">
    <location>
        <begin position="92"/>
        <end position="131"/>
    </location>
</feature>
<feature type="compositionally biased region" description="Low complexity" evidence="7">
    <location>
        <begin position="340"/>
        <end position="358"/>
    </location>
</feature>
<evidence type="ECO:0000256" key="4">
    <source>
        <dbReference type="ARBA" id="ARBA00022989"/>
    </source>
</evidence>
<evidence type="ECO:0000256" key="5">
    <source>
        <dbReference type="ARBA" id="ARBA00023136"/>
    </source>
</evidence>
<feature type="compositionally biased region" description="Polar residues" evidence="7">
    <location>
        <begin position="748"/>
        <end position="761"/>
    </location>
</feature>
<feature type="region of interest" description="Disordered" evidence="7">
    <location>
        <begin position="741"/>
        <end position="761"/>
    </location>
</feature>
<keyword evidence="10" id="KW-1185">Reference proteome</keyword>
<feature type="compositionally biased region" description="Low complexity" evidence="7">
    <location>
        <begin position="567"/>
        <end position="578"/>
    </location>
</feature>
<feature type="region of interest" description="Disordered" evidence="7">
    <location>
        <begin position="536"/>
        <end position="555"/>
    </location>
</feature>
<feature type="transmembrane region" description="Helical" evidence="6">
    <location>
        <begin position="30"/>
        <end position="50"/>
    </location>
</feature>
<evidence type="ECO:0000256" key="3">
    <source>
        <dbReference type="ARBA" id="ARBA00022692"/>
    </source>
</evidence>
<accession>A0A4W6FD22</accession>
<feature type="compositionally biased region" description="Low complexity" evidence="7">
    <location>
        <begin position="2068"/>
        <end position="2092"/>
    </location>
</feature>
<feature type="region of interest" description="Disordered" evidence="7">
    <location>
        <begin position="696"/>
        <end position="725"/>
    </location>
</feature>
<evidence type="ECO:0000256" key="1">
    <source>
        <dbReference type="ARBA" id="ARBA00004141"/>
    </source>
</evidence>
<comment type="subcellular location">
    <subcellularLocation>
        <location evidence="1 6">Membrane</location>
        <topology evidence="1 6">Multi-pass membrane protein</topology>
    </subcellularLocation>
</comment>
<feature type="compositionally biased region" description="Polar residues" evidence="7">
    <location>
        <begin position="364"/>
        <end position="380"/>
    </location>
</feature>
<feature type="compositionally biased region" description="Basic residues" evidence="7">
    <location>
        <begin position="504"/>
        <end position="514"/>
    </location>
</feature>
<dbReference type="InterPro" id="IPR039797">
    <property type="entry name" value="Pecanex"/>
</dbReference>
<feature type="compositionally biased region" description="Polar residues" evidence="7">
    <location>
        <begin position="406"/>
        <end position="422"/>
    </location>
</feature>
<feature type="transmembrane region" description="Helical" evidence="6">
    <location>
        <begin position="1252"/>
        <end position="1269"/>
    </location>
</feature>
<feature type="transmembrane region" description="Helical" evidence="6">
    <location>
        <begin position="1224"/>
        <end position="1246"/>
    </location>
</feature>
<sequence length="2274" mass="249603">MGSQTLQILRQGVWASVTGGWYYDPDQNTFVNALHLYIWLFLLCFPFTLYMALPPTMVIVGIYCGVIAAMFLLLKTVNYRLHHALDEGEVVEHQAKESQGGRGGTEGANDGGVTRREDSNGPGDPGGGIEMADFIRQETPPVDCSSRNSYIGMESNQQIASNHGRATVAKGDVGKTSDDISLTLVESCSHDHDLLSDAKMYCLVPNDSFASLQPSTSLCPSELSREPADICNSAAYHFSLSHSSCDTEVTPHASMQSQTFRKELRSRGLPRTSSSAGSAFPDPCLPDFALYPPPRRGGLDPVCELETVRPSGLYQVEVGGNGKSSGGGGKSQGGERSADSLRSLSTRSSGSTESYCSGTDRDTNSTVSSFHSEQTSSTHVESLLSLSGDERVRDRGDAVSAPADGRTTSLGSVSSRGLNTLPSREANKNPHANELTAKQPADTSSPAAQELVEPGRCQEEPGIRTSADGSTGVAAIEQEQVKDNIQPKSANIVQRTSSLSTGRSGRRRTGKKRASSFDASRHRDYMSLRGMTKPCSAVFTGGGEEDSSDQSELSCASSLHSTHHLSTDSSSSTTSRSCHSPEGRYRALKAKHTAASAASSSSSTVKAASGSEAGVRTGGKRRTSRRTPSTGSAKTHARVLSLDSGTAACLNDPSRLGAPAGPRPLTTSKSDLEAKEGEVLDAASLLGRASQLESVTRSRNSLPNQAAFTEPQDATAASLRAPGSEETVIFRRERSTFRRQAVRRRHNAGSNPTPPTSLIGSPLSLQEALSQASQPSTSQVKSQPSRTPSQVTMLSASASLLARNGSTHLEGSQDKASTIGATSLQDDFGKLTPSLYEAGGCDMSLVNFEPATRRASNNVWDTDSHLSSSTSVRFYPHDLISLPQIRLNRLLTMDPELLEQQDGDLSPELQDAPLPQEDLVATAAASKARQYYRLWLLPYLWVGLHFDRLTLLALFDRNREVLENVLAVVLAVLVAFLGSVLLVHGFFTDIWVFQFCLVIASCQYSLLKSVQPDSSSPRHGHNRIIAYSRPVYFCLCCGLIWLLHYGSLRITSSRFTLYGVALTSSLVLASARDLVIVFTLCFPIIFFVGLLPQVNTFVMYLFEQLDIHVFGGNASTSLLSALYSTLRSIVTVALLYGFCYGALKETWEPHHIPVLFSVFCGLLVAVSYHLSRQSSDPSVLISLIQSKILPNLKDKNPEDPLSEVQDPLPEKLRASVNERLQSDLIVCVVIAVLYFAIHVSTVFIALQPFLSYVLYALLGTVGLLTHYLLPQVRKQLPWYCFSHPLLKTKEYYQFEVRDAAHVMWFEKLHVWLLFVEKNVLYPLVILNELSGSARELASPKRLDTEVGALMITVAGLKLLRSSYSSPTYQYVSILFTVLFFTFDYRHLSETLLLDLFLMSIVFSKLWELFYKLHFVYTYIAPWQITWGSAFHAFAQPFAVPHSAMLFVQAVVSAIFSTPLNPFLGSAIFITSYVRPVKFWERDYNTKRVDHSNTRLASQLDRNPGSDDNNLNSIFYEHLTRSLQHSLCGDLLLGRWGNFSTGDCFILASDYLNALVHLIEIGNGLVTFQLRGLEFRGTYCQQREVEAITEGVEEDEGCCCCEPGHLPHLLSFNAAFGQRWLAWEVLVTKYVLEGYSITDNSAASMLQVFDLRRILTTYYVKGIIYYVIASPKLEEWLANETMKDGLRGCGERNYVDLDPTFNPNIDEDYDHRLAGISRDSFCGVYLGWIQYCNSRRAKPLESEKDSALVLLCFGLCVLGRRALGTAAHHMSSNLESFLYGLHALFKGDFRISSVRDEWIFADMELLRKVVVPGIRMSLKLHQDHFTSPDEYDEPAVLFEAISSHQQNLVIAHEGDPAWRSAVLSNAPSLLALRHVLDEGTNEYKIIMLNRRYLSFRVIKVNKECVRGLWAGQQQELVFLRNRNPERGSIQNAKQALRNMINSSCDQPIGYPIYVSPLTTSYCNSHPQLGHILGGPISIGNIRNFVVSTWHRLRKGCGAGCNSGGNIEDSDAGGLSCGSGNGTGGDSQQSSVSQGGTSGPAPPYSYQPHPLGTSQSSQSVQSGLVRHSPARASVASQSSSYRYSSSRHSSLRTSTTGLEPCRRSSTSQLSLRTLPTSLQLRLGSTSDPAGPSTSLSSHSIPPCKRHTLVGLLGNDGLCSTVTDPLSHPAVMLMSLLWFHAVVQIVDVSQVLENINLSKRKELQWPYETIRVRAGRNSWKEWSPVEGMEGHVIHRWVPCSRDPANRSHIDKTILLVQVEDKLVPIIETGVIELGAEV</sequence>
<feature type="compositionally biased region" description="Low complexity" evidence="7">
    <location>
        <begin position="2101"/>
        <end position="2110"/>
    </location>
</feature>
<feature type="transmembrane region" description="Helical" evidence="6">
    <location>
        <begin position="1114"/>
        <end position="1138"/>
    </location>
</feature>
<dbReference type="Ensembl" id="ENSLCAT00010050366.1">
    <property type="protein sequence ID" value="ENSLCAP00010049136.1"/>
    <property type="gene ID" value="ENSLCAG00010022836.1"/>
</dbReference>
<dbReference type="PANTHER" id="PTHR12372:SF2">
    <property type="entry name" value="PECANEX-LIKE PROTEIN 1"/>
    <property type="match status" value="1"/>
</dbReference>
<reference evidence="9" key="3">
    <citation type="submission" date="2025-09" db="UniProtKB">
        <authorList>
            <consortium name="Ensembl"/>
        </authorList>
    </citation>
    <scope>IDENTIFICATION</scope>
</reference>